<feature type="domain" description="DUF218" evidence="2">
    <location>
        <begin position="71"/>
        <end position="234"/>
    </location>
</feature>
<keyword evidence="1" id="KW-0812">Transmembrane</keyword>
<accession>A0A108U5J2</accession>
<dbReference type="AlphaFoldDB" id="A0A108U5J2"/>
<dbReference type="EMBL" id="JAJA02000001">
    <property type="protein sequence ID" value="KWS02941.1"/>
    <property type="molecule type" value="Genomic_DNA"/>
</dbReference>
<dbReference type="GO" id="GO:0000270">
    <property type="term" value="P:peptidoglycan metabolic process"/>
    <property type="evidence" value="ECO:0007669"/>
    <property type="project" value="TreeGrafter"/>
</dbReference>
<sequence length="241" mass="26243">MLSWLIDPLHTAVCVLALGAVVWRWRRRLGMGLIATGLGWGLLWSLPVASEALRESLIRQRPSLPQSPRADAIVVLGGAIGPVRYFDQGDADAPALAGNRVALAARVWREQRATSILLSGGPAARTRGVAEARIMAAALRKLGVPERAMVLEDRSTSTRDNARDSAAIARQRGWRRVVLITSSLHLPRAARLFEREGLQVLPMAPPEPRIATGSAWRPSLQTARRSGETLKEYALFVLSAI</sequence>
<evidence type="ECO:0000259" key="2">
    <source>
        <dbReference type="Pfam" id="PF02698"/>
    </source>
</evidence>
<dbReference type="OrthoDB" id="9809813at2"/>
<keyword evidence="4" id="KW-1185">Reference proteome</keyword>
<keyword evidence="1" id="KW-0472">Membrane</keyword>
<dbReference type="InterPro" id="IPR003848">
    <property type="entry name" value="DUF218"/>
</dbReference>
<dbReference type="Proteomes" id="UP000023435">
    <property type="component" value="Unassembled WGS sequence"/>
</dbReference>
<dbReference type="GO" id="GO:0005886">
    <property type="term" value="C:plasma membrane"/>
    <property type="evidence" value="ECO:0007669"/>
    <property type="project" value="TreeGrafter"/>
</dbReference>
<comment type="caution">
    <text evidence="3">The sequence shown here is derived from an EMBL/GenBank/DDBJ whole genome shotgun (WGS) entry which is preliminary data.</text>
</comment>
<evidence type="ECO:0000256" key="1">
    <source>
        <dbReference type="SAM" id="Phobius"/>
    </source>
</evidence>
<gene>
    <name evidence="3" type="ORF">AZ78_0487</name>
</gene>
<dbReference type="InterPro" id="IPR051599">
    <property type="entry name" value="Cell_Envelope_Assoc"/>
</dbReference>
<keyword evidence="1" id="KW-1133">Transmembrane helix</keyword>
<dbReference type="RefSeq" id="WP_036107309.1">
    <property type="nucleotide sequence ID" value="NZ_JAJA02000001.1"/>
</dbReference>
<dbReference type="Pfam" id="PF02698">
    <property type="entry name" value="DUF218"/>
    <property type="match status" value="1"/>
</dbReference>
<protein>
    <submittedName>
        <fullName evidence="3">Membrane protein</fullName>
    </submittedName>
</protein>
<proteinExistence type="predicted"/>
<organism evidence="3 4">
    <name type="scientific">Lysobacter capsici AZ78</name>
    <dbReference type="NCBI Taxonomy" id="1444315"/>
    <lineage>
        <taxon>Bacteria</taxon>
        <taxon>Pseudomonadati</taxon>
        <taxon>Pseudomonadota</taxon>
        <taxon>Gammaproteobacteria</taxon>
        <taxon>Lysobacterales</taxon>
        <taxon>Lysobacteraceae</taxon>
        <taxon>Lysobacter</taxon>
    </lineage>
</organism>
<reference evidence="3 4" key="1">
    <citation type="journal article" date="2014" name="Genome Announc.">
        <title>Draft Genome Sequence of Lysobacter capsici AZ78, a Bacterium Antagonistic to Plant-Pathogenic Oomycetes.</title>
        <authorList>
            <person name="Puopolo G."/>
            <person name="Sonego P."/>
            <person name="Engelen K."/>
            <person name="Pertot I."/>
        </authorList>
    </citation>
    <scope>NUCLEOTIDE SEQUENCE [LARGE SCALE GENOMIC DNA]</scope>
    <source>
        <strain evidence="3 4">AZ78</strain>
    </source>
</reference>
<dbReference type="Gene3D" id="3.40.50.620">
    <property type="entry name" value="HUPs"/>
    <property type="match status" value="1"/>
</dbReference>
<dbReference type="InterPro" id="IPR014729">
    <property type="entry name" value="Rossmann-like_a/b/a_fold"/>
</dbReference>
<evidence type="ECO:0000313" key="4">
    <source>
        <dbReference type="Proteomes" id="UP000023435"/>
    </source>
</evidence>
<feature type="transmembrane region" description="Helical" evidence="1">
    <location>
        <begin position="30"/>
        <end position="49"/>
    </location>
</feature>
<feature type="transmembrane region" description="Helical" evidence="1">
    <location>
        <begin position="6"/>
        <end position="23"/>
    </location>
</feature>
<name>A0A108U5J2_9GAMM</name>
<dbReference type="CDD" id="cd06259">
    <property type="entry name" value="YdcF-like"/>
    <property type="match status" value="1"/>
</dbReference>
<dbReference type="PANTHER" id="PTHR30336:SF4">
    <property type="entry name" value="ENVELOPE BIOGENESIS FACTOR ELYC"/>
    <property type="match status" value="1"/>
</dbReference>
<evidence type="ECO:0000313" key="3">
    <source>
        <dbReference type="EMBL" id="KWS02941.1"/>
    </source>
</evidence>
<dbReference type="PANTHER" id="PTHR30336">
    <property type="entry name" value="INNER MEMBRANE PROTEIN, PROBABLE PERMEASE"/>
    <property type="match status" value="1"/>
</dbReference>
<dbReference type="GO" id="GO:0043164">
    <property type="term" value="P:Gram-negative-bacterium-type cell wall biogenesis"/>
    <property type="evidence" value="ECO:0007669"/>
    <property type="project" value="TreeGrafter"/>
</dbReference>